<dbReference type="InterPro" id="IPR000383">
    <property type="entry name" value="Xaa-Pro-like_dom"/>
</dbReference>
<keyword evidence="6" id="KW-0378">Hydrolase</keyword>
<dbReference type="Pfam" id="PF08530">
    <property type="entry name" value="PepX_C"/>
    <property type="match status" value="1"/>
</dbReference>
<feature type="domain" description="Xaa-Pro dipeptidyl-peptidase C-terminal" evidence="9">
    <location>
        <begin position="406"/>
        <end position="629"/>
    </location>
</feature>
<proteinExistence type="inferred from homology"/>
<dbReference type="GO" id="GO:0004177">
    <property type="term" value="F:aminopeptidase activity"/>
    <property type="evidence" value="ECO:0007669"/>
    <property type="project" value="UniProtKB-KW"/>
</dbReference>
<evidence type="ECO:0000256" key="4">
    <source>
        <dbReference type="ARBA" id="ARBA00022438"/>
    </source>
</evidence>
<dbReference type="Gene3D" id="2.60.120.260">
    <property type="entry name" value="Galactose-binding domain-like"/>
    <property type="match status" value="1"/>
</dbReference>
<accession>A0A6M1KVX6</accession>
<keyword evidence="5" id="KW-0645">Protease</keyword>
<dbReference type="Proteomes" id="UP000478148">
    <property type="component" value="Unassembled WGS sequence"/>
</dbReference>
<dbReference type="SUPFAM" id="SSF49785">
    <property type="entry name" value="Galactose-binding domain-like"/>
    <property type="match status" value="1"/>
</dbReference>
<dbReference type="InterPro" id="IPR029058">
    <property type="entry name" value="AB_hydrolase_fold"/>
</dbReference>
<organism evidence="10 11">
    <name type="scientific">Verrucosispora sioxanthis</name>
    <dbReference type="NCBI Taxonomy" id="2499994"/>
    <lineage>
        <taxon>Bacteria</taxon>
        <taxon>Bacillati</taxon>
        <taxon>Actinomycetota</taxon>
        <taxon>Actinomycetes</taxon>
        <taxon>Micromonosporales</taxon>
        <taxon>Micromonosporaceae</taxon>
        <taxon>Micromonospora</taxon>
    </lineage>
</organism>
<comment type="caution">
    <text evidence="10">The sequence shown here is derived from an EMBL/GenBank/DDBJ whole genome shotgun (WGS) entry which is preliminary data.</text>
</comment>
<gene>
    <name evidence="10" type="ORF">ENC19_11665</name>
</gene>
<evidence type="ECO:0000313" key="10">
    <source>
        <dbReference type="EMBL" id="NGM13275.1"/>
    </source>
</evidence>
<dbReference type="InterPro" id="IPR005674">
    <property type="entry name" value="CocE/Ser_esterase"/>
</dbReference>
<protein>
    <recommendedName>
        <fullName evidence="3">Xaa-Pro dipeptidyl-peptidase</fullName>
        <ecNumber evidence="3">3.4.14.11</ecNumber>
    </recommendedName>
    <alternativeName>
        <fullName evidence="8">X-prolyl-dipeptidyl aminopeptidase</fullName>
    </alternativeName>
</protein>
<dbReference type="AlphaFoldDB" id="A0A6M1KVX6"/>
<evidence type="ECO:0000259" key="9">
    <source>
        <dbReference type="SMART" id="SM00939"/>
    </source>
</evidence>
<dbReference type="SMART" id="SM00939">
    <property type="entry name" value="PepX_C"/>
    <property type="match status" value="1"/>
</dbReference>
<comment type="catalytic activity">
    <reaction evidence="1">
        <text>Hydrolyzes Xaa-Pro-|- bonds to release unblocked, N-terminal dipeptides from substrates including Ala-Pro-|-p-nitroanilide and (sequentially) Tyr-Pro-|-Phe-Pro-|-Gly-Pro-|-Ile.</text>
        <dbReference type="EC" id="3.4.14.11"/>
    </reaction>
</comment>
<comment type="similarity">
    <text evidence="2">Belongs to the peptidase S15 family.</text>
</comment>
<dbReference type="InterPro" id="IPR008252">
    <property type="entry name" value="Pept_S15_Xpro"/>
</dbReference>
<reference evidence="10 11" key="1">
    <citation type="submission" date="2020-02" db="EMBL/GenBank/DDBJ databases">
        <title>Draft Genome Sequence of Verrucosispora sp. Strain CWR15, Isolated from Gulf of Mexico Sponge.</title>
        <authorList>
            <person name="Kennedy S.J."/>
            <person name="Cella E."/>
            <person name="Azarian T."/>
            <person name="Baker B.J."/>
            <person name="Shaw L.N."/>
        </authorList>
    </citation>
    <scope>NUCLEOTIDE SEQUENCE [LARGE SCALE GENOMIC DNA]</scope>
    <source>
        <strain evidence="10 11">CWR15</strain>
    </source>
</reference>
<sequence length="641" mass="70046">MFAIPLADTGHRRETPVRRSPHLLALLGVGLSGALTLNTAPAVARPTPTTPGIVVVDGMTQPVFSLADAIEERVYVQTAVDTDHDGRLDRVAIDISRPRETATEGFKVPVIFEHSPYRKDVWYDVPYPSVLVDELPQNEVGRRSGQRTSGATVQRATAKANLPGSLDDYYVPRGYAVVLGQSVGTGDSDGCPTSGDQAETLGTRAVIDWLNGRAKGFDAAGAPVAADWTTGAVGMTGVSYNGTLPNQVAATGVPGLRTIVPVAAISSWYDYYRANGLVVAPGTYQGEDTDVLAGFTAGQARAEGRCADEIAELTARQDRVTGDYSAFWRDRDHLDARKVRASVLVVHGLNDWNVKTEHFAGWWDELTRHHVPRRIWLHQGGHGGPGNTASVTLPDGRTWTWKQTENRWFDHWLWQVPNGIMDEPTAVVQREDRSYATYANWPDPASREVALRLAATDATPVGTLTTARASKRAVEHRFVDEGRTIHPDTLVADPGTPSPHRLAYLSPTLTRDVRVSGRPELRLRLAIDNKPDANLSAYLVDYGPTGSTAAPTVVTRGWMDPQNRRSASRTDPLRQGSRYDLRWTLEPKDHVFPAGHRIGLVIFSTDQEYTLLPLGGTRLRVAPHRSELRLPVVGGRSALGF</sequence>
<keyword evidence="4" id="KW-0031">Aminopeptidase</keyword>
<dbReference type="Gene3D" id="3.40.50.1820">
    <property type="entry name" value="alpha/beta hydrolase"/>
    <property type="match status" value="2"/>
</dbReference>
<evidence type="ECO:0000256" key="3">
    <source>
        <dbReference type="ARBA" id="ARBA00012463"/>
    </source>
</evidence>
<dbReference type="InterPro" id="IPR013736">
    <property type="entry name" value="Xaa-Pro_dipept_C"/>
</dbReference>
<evidence type="ECO:0000256" key="5">
    <source>
        <dbReference type="ARBA" id="ARBA00022670"/>
    </source>
</evidence>
<evidence type="ECO:0000256" key="2">
    <source>
        <dbReference type="ARBA" id="ARBA00010819"/>
    </source>
</evidence>
<dbReference type="InterPro" id="IPR008979">
    <property type="entry name" value="Galactose-bd-like_sf"/>
</dbReference>
<dbReference type="GO" id="GO:0008239">
    <property type="term" value="F:dipeptidyl-peptidase activity"/>
    <property type="evidence" value="ECO:0007669"/>
    <property type="project" value="UniProtKB-EC"/>
</dbReference>
<dbReference type="NCBIfam" id="TIGR00976">
    <property type="entry name" value="CocE_NonD"/>
    <property type="match status" value="1"/>
</dbReference>
<name>A0A6M1KVX6_9ACTN</name>
<dbReference type="GO" id="GO:0008236">
    <property type="term" value="F:serine-type peptidase activity"/>
    <property type="evidence" value="ECO:0007669"/>
    <property type="project" value="UniProtKB-KW"/>
</dbReference>
<dbReference type="RefSeq" id="WP_164447187.1">
    <property type="nucleotide sequence ID" value="NZ_SAIY01000003.1"/>
</dbReference>
<dbReference type="SUPFAM" id="SSF53474">
    <property type="entry name" value="alpha/beta-Hydrolases"/>
    <property type="match status" value="1"/>
</dbReference>
<dbReference type="Pfam" id="PF02129">
    <property type="entry name" value="Peptidase_S15"/>
    <property type="match status" value="1"/>
</dbReference>
<dbReference type="PRINTS" id="PR00923">
    <property type="entry name" value="LACTOPTASE"/>
</dbReference>
<evidence type="ECO:0000256" key="8">
    <source>
        <dbReference type="ARBA" id="ARBA00030045"/>
    </source>
</evidence>
<dbReference type="NCBIfam" id="NF003780">
    <property type="entry name" value="PRK05371.1-1"/>
    <property type="match status" value="1"/>
</dbReference>
<evidence type="ECO:0000256" key="1">
    <source>
        <dbReference type="ARBA" id="ARBA00000123"/>
    </source>
</evidence>
<dbReference type="GO" id="GO:0006508">
    <property type="term" value="P:proteolysis"/>
    <property type="evidence" value="ECO:0007669"/>
    <property type="project" value="UniProtKB-KW"/>
</dbReference>
<evidence type="ECO:0000313" key="11">
    <source>
        <dbReference type="Proteomes" id="UP000478148"/>
    </source>
</evidence>
<evidence type="ECO:0000256" key="6">
    <source>
        <dbReference type="ARBA" id="ARBA00022801"/>
    </source>
</evidence>
<evidence type="ECO:0000256" key="7">
    <source>
        <dbReference type="ARBA" id="ARBA00022825"/>
    </source>
</evidence>
<dbReference type="EC" id="3.4.14.11" evidence="3"/>
<keyword evidence="11" id="KW-1185">Reference proteome</keyword>
<dbReference type="EMBL" id="SAIY01000003">
    <property type="protein sequence ID" value="NGM13275.1"/>
    <property type="molecule type" value="Genomic_DNA"/>
</dbReference>
<keyword evidence="7" id="KW-0720">Serine protease</keyword>